<keyword evidence="5 8" id="KW-0067">ATP-binding</keyword>
<dbReference type="SUPFAM" id="SSF54849">
    <property type="entry name" value="GroEL-intermediate domain like"/>
    <property type="match status" value="1"/>
</dbReference>
<accession>A0A6U3SBD1</accession>
<dbReference type="Pfam" id="PF00118">
    <property type="entry name" value="Cpn60_TCP1"/>
    <property type="match status" value="1"/>
</dbReference>
<evidence type="ECO:0000256" key="3">
    <source>
        <dbReference type="ARBA" id="ARBA00022490"/>
    </source>
</evidence>
<evidence type="ECO:0000256" key="2">
    <source>
        <dbReference type="ARBA" id="ARBA00008020"/>
    </source>
</evidence>
<evidence type="ECO:0000256" key="8">
    <source>
        <dbReference type="RuleBase" id="RU004187"/>
    </source>
</evidence>
<evidence type="ECO:0000256" key="7">
    <source>
        <dbReference type="ARBA" id="ARBA00029602"/>
    </source>
</evidence>
<evidence type="ECO:0000256" key="4">
    <source>
        <dbReference type="ARBA" id="ARBA00022741"/>
    </source>
</evidence>
<proteinExistence type="inferred from homology"/>
<dbReference type="CDD" id="cd03341">
    <property type="entry name" value="TCP1_theta"/>
    <property type="match status" value="1"/>
</dbReference>
<organism evidence="9">
    <name type="scientific">Ditylum brightwellii</name>
    <dbReference type="NCBI Taxonomy" id="49249"/>
    <lineage>
        <taxon>Eukaryota</taxon>
        <taxon>Sar</taxon>
        <taxon>Stramenopiles</taxon>
        <taxon>Ochrophyta</taxon>
        <taxon>Bacillariophyta</taxon>
        <taxon>Mediophyceae</taxon>
        <taxon>Lithodesmiophycidae</taxon>
        <taxon>Lithodesmiales</taxon>
        <taxon>Lithodesmiaceae</taxon>
        <taxon>Ditylum</taxon>
    </lineage>
</organism>
<dbReference type="PRINTS" id="PR00304">
    <property type="entry name" value="TCOMPLEXTCP1"/>
</dbReference>
<dbReference type="NCBIfam" id="TIGR02346">
    <property type="entry name" value="chap_CCT_theta"/>
    <property type="match status" value="1"/>
</dbReference>
<name>A0A6U3SBD1_9STRA</name>
<keyword evidence="6 8" id="KW-0143">Chaperone</keyword>
<dbReference type="PROSITE" id="PS00750">
    <property type="entry name" value="TCP1_1"/>
    <property type="match status" value="1"/>
</dbReference>
<dbReference type="AlphaFoldDB" id="A0A6U3SBD1"/>
<keyword evidence="4 8" id="KW-0547">Nucleotide-binding</keyword>
<dbReference type="GO" id="GO:0140662">
    <property type="term" value="F:ATP-dependent protein folding chaperone"/>
    <property type="evidence" value="ECO:0007669"/>
    <property type="project" value="InterPro"/>
</dbReference>
<dbReference type="InterPro" id="IPR002423">
    <property type="entry name" value="Cpn60/GroEL/TCP-1"/>
</dbReference>
<dbReference type="SUPFAM" id="SSF48592">
    <property type="entry name" value="GroEL equatorial domain-like"/>
    <property type="match status" value="1"/>
</dbReference>
<comment type="similarity">
    <text evidence="2 8">Belongs to the TCP-1 chaperonin family.</text>
</comment>
<evidence type="ECO:0000313" key="9">
    <source>
        <dbReference type="EMBL" id="CAD9341168.1"/>
    </source>
</evidence>
<evidence type="ECO:0000256" key="5">
    <source>
        <dbReference type="ARBA" id="ARBA00022840"/>
    </source>
</evidence>
<dbReference type="GO" id="GO:0016887">
    <property type="term" value="F:ATP hydrolysis activity"/>
    <property type="evidence" value="ECO:0007669"/>
    <property type="project" value="InterPro"/>
</dbReference>
<dbReference type="SUPFAM" id="SSF52029">
    <property type="entry name" value="GroEL apical domain-like"/>
    <property type="match status" value="1"/>
</dbReference>
<sequence>MTSMSLNAAAGLSGMLKAGHTHQEGVDGATLRNIEAAKSLSTIVRTSMGPNGMNKLVVNHLEKMIVTSDCATIVKELEIEHPAAKMLQLAAEMQDQECGDATNLTVSFAGELLTLTEDLLRMGLHTSEIIAGYKKAGDRLNEILPLLSIGEMKDGRNKDELIKVIKPVLAAKQYGTEDALAPLVADACLGTMNIGGAPRVTAESVRVAKILGGNIRQSQVIHGYVALRGAETTLTSVEDARVTIFGCGIEASSTEAKGTVLMESAEDLKTYNITEEEKMEEIIKSIADTGTKVIVSGGSVSEMALHFIERYNMMCLKIGSKWELRRLCSATNATALVRLGPATPDEMGFCDSVSVQEVGGKPITIFKQNRSVKDGCRLSTILLRASTSSLLADMERAVDDGVHAARIACKDGRLVPGAGATEMELSVKIKGYGDTCPGLDQYAIRAFAKALEFVPRTLAENAGLDATDVVTALGAAHVDGSLTAGVDIEAMVSGEGTSTGVRESEDVVDLLATKQSAFRLALDAALTVLRVDQIIMSKQAGGPKKQ</sequence>
<dbReference type="Gene3D" id="3.50.7.10">
    <property type="entry name" value="GroEL"/>
    <property type="match status" value="1"/>
</dbReference>
<protein>
    <recommendedName>
        <fullName evidence="7">CCT-theta</fullName>
    </recommendedName>
</protein>
<dbReference type="InterPro" id="IPR027409">
    <property type="entry name" value="GroEL-like_apical_dom_sf"/>
</dbReference>
<reference evidence="9" key="1">
    <citation type="submission" date="2021-01" db="EMBL/GenBank/DDBJ databases">
        <authorList>
            <person name="Corre E."/>
            <person name="Pelletier E."/>
            <person name="Niang G."/>
            <person name="Scheremetjew M."/>
            <person name="Finn R."/>
            <person name="Kale V."/>
            <person name="Holt S."/>
            <person name="Cochrane G."/>
            <person name="Meng A."/>
            <person name="Brown T."/>
            <person name="Cohen L."/>
        </authorList>
    </citation>
    <scope>NUCLEOTIDE SEQUENCE</scope>
    <source>
        <strain evidence="9">Pop2</strain>
    </source>
</reference>
<dbReference type="GO" id="GO:0005524">
    <property type="term" value="F:ATP binding"/>
    <property type="evidence" value="ECO:0007669"/>
    <property type="project" value="UniProtKB-KW"/>
</dbReference>
<dbReference type="InterPro" id="IPR027413">
    <property type="entry name" value="GROEL-like_equatorial_sf"/>
</dbReference>
<comment type="subcellular location">
    <subcellularLocation>
        <location evidence="1">Cytoplasm</location>
    </subcellularLocation>
</comment>
<dbReference type="InterPro" id="IPR002194">
    <property type="entry name" value="Chaperonin_TCP-1_CS"/>
</dbReference>
<dbReference type="GO" id="GO:0051082">
    <property type="term" value="F:unfolded protein binding"/>
    <property type="evidence" value="ECO:0007669"/>
    <property type="project" value="InterPro"/>
</dbReference>
<dbReference type="Gene3D" id="1.10.560.10">
    <property type="entry name" value="GroEL-like equatorial domain"/>
    <property type="match status" value="1"/>
</dbReference>
<gene>
    <name evidence="9" type="ORF">DBRI1063_LOCUS16647</name>
</gene>
<dbReference type="InterPro" id="IPR017998">
    <property type="entry name" value="Chaperone_TCP-1"/>
</dbReference>
<evidence type="ECO:0000256" key="1">
    <source>
        <dbReference type="ARBA" id="ARBA00004496"/>
    </source>
</evidence>
<dbReference type="GO" id="GO:0005737">
    <property type="term" value="C:cytoplasm"/>
    <property type="evidence" value="ECO:0007669"/>
    <property type="project" value="UniProtKB-SubCell"/>
</dbReference>
<dbReference type="FunFam" id="3.50.7.10:FF:000008">
    <property type="entry name" value="T-complex protein 1 subunit theta"/>
    <property type="match status" value="1"/>
</dbReference>
<dbReference type="Gene3D" id="3.30.260.10">
    <property type="entry name" value="TCP-1-like chaperonin intermediate domain"/>
    <property type="match status" value="1"/>
</dbReference>
<dbReference type="InterPro" id="IPR027410">
    <property type="entry name" value="TCP-1-like_intermed_sf"/>
</dbReference>
<keyword evidence="3" id="KW-0963">Cytoplasm</keyword>
<dbReference type="EMBL" id="HBGN01025948">
    <property type="protein sequence ID" value="CAD9341168.1"/>
    <property type="molecule type" value="Transcribed_RNA"/>
</dbReference>
<dbReference type="PANTHER" id="PTHR11353">
    <property type="entry name" value="CHAPERONIN"/>
    <property type="match status" value="1"/>
</dbReference>
<dbReference type="InterPro" id="IPR012721">
    <property type="entry name" value="Chap_CCT_theta"/>
</dbReference>
<evidence type="ECO:0000256" key="6">
    <source>
        <dbReference type="ARBA" id="ARBA00023186"/>
    </source>
</evidence>